<keyword evidence="10" id="KW-0539">Nucleus</keyword>
<evidence type="ECO:0000256" key="5">
    <source>
        <dbReference type="ARBA" id="ARBA00022771"/>
    </source>
</evidence>
<feature type="zinc finger region" description="TAZ-type" evidence="12">
    <location>
        <begin position="23"/>
        <end position="104"/>
    </location>
</feature>
<comment type="catalytic activity">
    <reaction evidence="11">
        <text>L-lysyl-[protein] + acetyl-CoA = N(6)-acetyl-L-lysyl-[protein] + CoA + H(+)</text>
        <dbReference type="Rhea" id="RHEA:45948"/>
        <dbReference type="Rhea" id="RHEA-COMP:9752"/>
        <dbReference type="Rhea" id="RHEA-COMP:10731"/>
        <dbReference type="ChEBI" id="CHEBI:15378"/>
        <dbReference type="ChEBI" id="CHEBI:29969"/>
        <dbReference type="ChEBI" id="CHEBI:57287"/>
        <dbReference type="ChEBI" id="CHEBI:57288"/>
        <dbReference type="ChEBI" id="CHEBI:61930"/>
        <dbReference type="EC" id="2.3.1.48"/>
    </reaction>
</comment>
<keyword evidence="5 12" id="KW-0863">Zinc-finger</keyword>
<dbReference type="SUPFAM" id="SSF57933">
    <property type="entry name" value="TAZ domain"/>
    <property type="match status" value="1"/>
</dbReference>
<sequence length="129" mass="14871">MGKFELDVDVDQQQEQGGVIEQPQLSGQEIQRCITSLEHATHCREPTCQRASCAKMKRVVEHTKTCRGKTGSGCRICQGLIHPCCYHAKCCLERECVVPFCRHIKRKLRQPQVKQRFAQAETLRRHVWP</sequence>
<evidence type="ECO:0000256" key="9">
    <source>
        <dbReference type="ARBA" id="ARBA00023163"/>
    </source>
</evidence>
<evidence type="ECO:0000256" key="12">
    <source>
        <dbReference type="PROSITE-ProRule" id="PRU00203"/>
    </source>
</evidence>
<name>A0ABN8MZ56_9CNID</name>
<comment type="caution">
    <text evidence="14">The sequence shown here is derived from an EMBL/GenBank/DDBJ whole genome shotgun (WGS) entry which is preliminary data.</text>
</comment>
<evidence type="ECO:0000256" key="2">
    <source>
        <dbReference type="ARBA" id="ARBA00013184"/>
    </source>
</evidence>
<protein>
    <recommendedName>
        <fullName evidence="2">histone acetyltransferase</fullName>
        <ecNumber evidence="2">2.3.1.48</ecNumber>
    </recommendedName>
</protein>
<evidence type="ECO:0000256" key="6">
    <source>
        <dbReference type="ARBA" id="ARBA00022833"/>
    </source>
</evidence>
<dbReference type="Pfam" id="PF02135">
    <property type="entry name" value="zf-TAZ"/>
    <property type="match status" value="1"/>
</dbReference>
<gene>
    <name evidence="14" type="ORF">PLOB_00042999</name>
</gene>
<dbReference type="EC" id="2.3.1.48" evidence="2"/>
<dbReference type="Proteomes" id="UP001159405">
    <property type="component" value="Unassembled WGS sequence"/>
</dbReference>
<evidence type="ECO:0000256" key="4">
    <source>
        <dbReference type="ARBA" id="ARBA00022723"/>
    </source>
</evidence>
<keyword evidence="7" id="KW-0156">Chromatin regulator</keyword>
<dbReference type="SMART" id="SM00551">
    <property type="entry name" value="ZnF_TAZ"/>
    <property type="match status" value="1"/>
</dbReference>
<reference evidence="14 15" key="1">
    <citation type="submission" date="2022-05" db="EMBL/GenBank/DDBJ databases">
        <authorList>
            <consortium name="Genoscope - CEA"/>
            <person name="William W."/>
        </authorList>
    </citation>
    <scope>NUCLEOTIDE SEQUENCE [LARGE SCALE GENOMIC DNA]</scope>
</reference>
<evidence type="ECO:0000313" key="14">
    <source>
        <dbReference type="EMBL" id="CAH3039151.1"/>
    </source>
</evidence>
<keyword evidence="6 12" id="KW-0862">Zinc</keyword>
<keyword evidence="15" id="KW-1185">Reference proteome</keyword>
<evidence type="ECO:0000256" key="3">
    <source>
        <dbReference type="ARBA" id="ARBA00022679"/>
    </source>
</evidence>
<evidence type="ECO:0000259" key="13">
    <source>
        <dbReference type="PROSITE" id="PS50134"/>
    </source>
</evidence>
<evidence type="ECO:0000256" key="1">
    <source>
        <dbReference type="ARBA" id="ARBA00004123"/>
    </source>
</evidence>
<feature type="domain" description="TAZ-type" evidence="13">
    <location>
        <begin position="23"/>
        <end position="104"/>
    </location>
</feature>
<accession>A0ABN8MZ56</accession>
<dbReference type="PANTHER" id="PTHR13808">
    <property type="entry name" value="CBP/P300-RELATED"/>
    <property type="match status" value="1"/>
</dbReference>
<dbReference type="PANTHER" id="PTHR13808:SF1">
    <property type="entry name" value="HISTONE ACETYLTRANSFERASE"/>
    <property type="match status" value="1"/>
</dbReference>
<evidence type="ECO:0000256" key="11">
    <source>
        <dbReference type="ARBA" id="ARBA00048017"/>
    </source>
</evidence>
<organism evidence="14 15">
    <name type="scientific">Porites lobata</name>
    <dbReference type="NCBI Taxonomy" id="104759"/>
    <lineage>
        <taxon>Eukaryota</taxon>
        <taxon>Metazoa</taxon>
        <taxon>Cnidaria</taxon>
        <taxon>Anthozoa</taxon>
        <taxon>Hexacorallia</taxon>
        <taxon>Scleractinia</taxon>
        <taxon>Fungiina</taxon>
        <taxon>Poritidae</taxon>
        <taxon>Porites</taxon>
    </lineage>
</organism>
<keyword evidence="3" id="KW-0808">Transferase</keyword>
<comment type="subcellular location">
    <subcellularLocation>
        <location evidence="1">Nucleus</location>
    </subcellularLocation>
</comment>
<dbReference type="PROSITE" id="PS50134">
    <property type="entry name" value="ZF_TAZ"/>
    <property type="match status" value="1"/>
</dbReference>
<dbReference type="Gene3D" id="1.20.1020.10">
    <property type="entry name" value="TAZ domain"/>
    <property type="match status" value="1"/>
</dbReference>
<proteinExistence type="predicted"/>
<dbReference type="EMBL" id="CALNXK010000007">
    <property type="protein sequence ID" value="CAH3039151.1"/>
    <property type="molecule type" value="Genomic_DNA"/>
</dbReference>
<dbReference type="InterPro" id="IPR000197">
    <property type="entry name" value="Znf_TAZ"/>
</dbReference>
<evidence type="ECO:0000256" key="10">
    <source>
        <dbReference type="ARBA" id="ARBA00023242"/>
    </source>
</evidence>
<evidence type="ECO:0000256" key="7">
    <source>
        <dbReference type="ARBA" id="ARBA00022853"/>
    </source>
</evidence>
<dbReference type="InterPro" id="IPR035898">
    <property type="entry name" value="TAZ_dom_sf"/>
</dbReference>
<keyword evidence="4 12" id="KW-0479">Metal-binding</keyword>
<evidence type="ECO:0000313" key="15">
    <source>
        <dbReference type="Proteomes" id="UP001159405"/>
    </source>
</evidence>
<dbReference type="InterPro" id="IPR013178">
    <property type="entry name" value="Histone_AcTrfase_Rtt109/CBP"/>
</dbReference>
<keyword evidence="9" id="KW-0804">Transcription</keyword>
<keyword evidence="8" id="KW-0805">Transcription regulation</keyword>
<evidence type="ECO:0000256" key="8">
    <source>
        <dbReference type="ARBA" id="ARBA00023015"/>
    </source>
</evidence>